<dbReference type="InterPro" id="IPR042099">
    <property type="entry name" value="ANL_N_sf"/>
</dbReference>
<accession>A0A7D5KIZ9</accession>
<gene>
    <name evidence="2" type="ORF">HYG82_01195</name>
</gene>
<organism evidence="2 3">
    <name type="scientific">Natrinema halophilum</name>
    <dbReference type="NCBI Taxonomy" id="1699371"/>
    <lineage>
        <taxon>Archaea</taxon>
        <taxon>Methanobacteriati</taxon>
        <taxon>Methanobacteriota</taxon>
        <taxon>Stenosarchaea group</taxon>
        <taxon>Halobacteria</taxon>
        <taxon>Halobacteriales</taxon>
        <taxon>Natrialbaceae</taxon>
        <taxon>Natrinema</taxon>
    </lineage>
</organism>
<dbReference type="KEGG" id="haly:HYG82_01195"/>
<protein>
    <submittedName>
        <fullName evidence="2">AMP-binding protein</fullName>
    </submittedName>
</protein>
<dbReference type="GO" id="GO:0016877">
    <property type="term" value="F:ligase activity, forming carbon-sulfur bonds"/>
    <property type="evidence" value="ECO:0007669"/>
    <property type="project" value="UniProtKB-ARBA"/>
</dbReference>
<dbReference type="PANTHER" id="PTHR43767">
    <property type="entry name" value="LONG-CHAIN-FATTY-ACID--COA LIGASE"/>
    <property type="match status" value="1"/>
</dbReference>
<evidence type="ECO:0000259" key="1">
    <source>
        <dbReference type="Pfam" id="PF13193"/>
    </source>
</evidence>
<dbReference type="SUPFAM" id="SSF56801">
    <property type="entry name" value="Acetyl-CoA synthetase-like"/>
    <property type="match status" value="1"/>
</dbReference>
<dbReference type="InterPro" id="IPR045851">
    <property type="entry name" value="AMP-bd_C_sf"/>
</dbReference>
<evidence type="ECO:0000313" key="3">
    <source>
        <dbReference type="Proteomes" id="UP000509241"/>
    </source>
</evidence>
<dbReference type="Pfam" id="PF13193">
    <property type="entry name" value="AMP-binding_C"/>
    <property type="match status" value="1"/>
</dbReference>
<dbReference type="AlphaFoldDB" id="A0A7D5KIZ9"/>
<dbReference type="Proteomes" id="UP000509241">
    <property type="component" value="Chromosome"/>
</dbReference>
<dbReference type="EMBL" id="CP058601">
    <property type="protein sequence ID" value="QLG47558.1"/>
    <property type="molecule type" value="Genomic_DNA"/>
</dbReference>
<dbReference type="InterPro" id="IPR050237">
    <property type="entry name" value="ATP-dep_AMP-bd_enzyme"/>
</dbReference>
<dbReference type="InterPro" id="IPR025110">
    <property type="entry name" value="AMP-bd_C"/>
</dbReference>
<dbReference type="Gene3D" id="3.40.50.12780">
    <property type="entry name" value="N-terminal domain of ligase-like"/>
    <property type="match status" value="1"/>
</dbReference>
<dbReference type="Gene3D" id="3.30.300.30">
    <property type="match status" value="1"/>
</dbReference>
<evidence type="ECO:0000313" key="2">
    <source>
        <dbReference type="EMBL" id="QLG47558.1"/>
    </source>
</evidence>
<proteinExistence type="predicted"/>
<dbReference type="OrthoDB" id="275266at2157"/>
<dbReference type="PANTHER" id="PTHR43767:SF10">
    <property type="entry name" value="SURFACTIN SYNTHASE SUBUNIT 1"/>
    <property type="match status" value="1"/>
</dbReference>
<reference evidence="2 3" key="1">
    <citation type="submission" date="2020-07" db="EMBL/GenBank/DDBJ databases">
        <authorList>
            <person name="Cui H."/>
        </authorList>
    </citation>
    <scope>NUCLEOTIDE SEQUENCE [LARGE SCALE GENOMIC DNA]</scope>
    <source>
        <strain evidence="2 3">YPL8</strain>
    </source>
</reference>
<sequence>MTKGTLSFVSASCINNGSGPSALRTKCYRFSAFLVHCCQTSREIMTTTLDERGRELGSGAVGELCIRPNQPRILLDHNHAKPERMLEATGNLWFHTGDAAYRDEDGNVYFDRLGDVSRRRGENISSMQIQDAVSSHDAVDAAAAFPIPAPEGGEDQIGLAVEPRQDADVTSAAIDDHLDGRLPEFMQPDETFVVDEIPTTETNKLRKFELREELLE</sequence>
<keyword evidence="3" id="KW-1185">Reference proteome</keyword>
<name>A0A7D5KIZ9_9EURY</name>
<feature type="domain" description="AMP-binding enzyme C-terminal" evidence="1">
    <location>
        <begin position="129"/>
        <end position="204"/>
    </location>
</feature>